<sequence>MGSLNPLKKGLLLYGDARRGPAQPEELLKYAERYMEEGGLADALNFYDAAGSDDGIRKIISAAVSSGDFFLYRRGCALLGSGMDRGELTNLAQNAKASGKLVFARDAYREAGDDKSAGEVEKLMEG</sequence>
<accession>A0A9D8KE65</accession>
<dbReference type="Proteomes" id="UP000809273">
    <property type="component" value="Unassembled WGS sequence"/>
</dbReference>
<evidence type="ECO:0000313" key="1">
    <source>
        <dbReference type="EMBL" id="MBN1573069.1"/>
    </source>
</evidence>
<protein>
    <submittedName>
        <fullName evidence="1">Uncharacterized protein</fullName>
    </submittedName>
</protein>
<dbReference type="EMBL" id="JAFGIX010000038">
    <property type="protein sequence ID" value="MBN1573069.1"/>
    <property type="molecule type" value="Genomic_DNA"/>
</dbReference>
<evidence type="ECO:0000313" key="2">
    <source>
        <dbReference type="Proteomes" id="UP000809273"/>
    </source>
</evidence>
<proteinExistence type="predicted"/>
<organism evidence="1 2">
    <name type="scientific">Candidatus Zymogenus saltonus</name>
    <dbReference type="NCBI Taxonomy" id="2844893"/>
    <lineage>
        <taxon>Bacteria</taxon>
        <taxon>Deltaproteobacteria</taxon>
        <taxon>Candidatus Zymogenia</taxon>
        <taxon>Candidatus Zymogeniales</taxon>
        <taxon>Candidatus Zymogenaceae</taxon>
        <taxon>Candidatus Zymogenus</taxon>
    </lineage>
</organism>
<reference evidence="1" key="1">
    <citation type="journal article" date="2021" name="Environ. Microbiol.">
        <title>Genomic characterization of three novel Desulfobacterota classes expand the metabolic and phylogenetic diversity of the phylum.</title>
        <authorList>
            <person name="Murphy C.L."/>
            <person name="Biggerstaff J."/>
            <person name="Eichhorn A."/>
            <person name="Ewing E."/>
            <person name="Shahan R."/>
            <person name="Soriano D."/>
            <person name="Stewart S."/>
            <person name="VanMol K."/>
            <person name="Walker R."/>
            <person name="Walters P."/>
            <person name="Elshahed M.S."/>
            <person name="Youssef N.H."/>
        </authorList>
    </citation>
    <scope>NUCLEOTIDE SEQUENCE</scope>
    <source>
        <strain evidence="1">Zod_Metabat.24</strain>
    </source>
</reference>
<dbReference type="AlphaFoldDB" id="A0A9D8KE65"/>
<comment type="caution">
    <text evidence="1">The sequence shown here is derived from an EMBL/GenBank/DDBJ whole genome shotgun (WGS) entry which is preliminary data.</text>
</comment>
<gene>
    <name evidence="1" type="ORF">JW984_07735</name>
</gene>
<reference evidence="1" key="2">
    <citation type="submission" date="2021-01" db="EMBL/GenBank/DDBJ databases">
        <authorList>
            <person name="Hahn C.R."/>
            <person name="Youssef N.H."/>
            <person name="Elshahed M."/>
        </authorList>
    </citation>
    <scope>NUCLEOTIDE SEQUENCE</scope>
    <source>
        <strain evidence="1">Zod_Metabat.24</strain>
    </source>
</reference>
<name>A0A9D8KE65_9DELT</name>